<feature type="transmembrane region" description="Helical" evidence="1">
    <location>
        <begin position="15"/>
        <end position="34"/>
    </location>
</feature>
<evidence type="ECO:0000313" key="2">
    <source>
        <dbReference type="EMBL" id="CDR30082.1"/>
    </source>
</evidence>
<dbReference type="Proteomes" id="UP000032434">
    <property type="component" value="Chromosome 1"/>
</dbReference>
<dbReference type="EMBL" id="LK028559">
    <property type="protein sequence ID" value="CDR30082.1"/>
    <property type="molecule type" value="Genomic_DNA"/>
</dbReference>
<dbReference type="InParanoid" id="A0A061AGJ6"/>
<name>A0A061AGJ6_9MOLU</name>
<sequence length="148" mass="16812">MIKSQLLELKLKSRFRYTLLIGLAGLVISTFYLIDILVNEADPSMVIFNYILMFLTAIFGLLMLYFSLECVMDLNELKKGKSPVVTVKFISFGKKYVNSKTQEVTYSNQVFLNTESNQELVLVVGSIEPQRVYKVMYGTKTKIGIALS</sequence>
<evidence type="ECO:0000313" key="3">
    <source>
        <dbReference type="Proteomes" id="UP000032434"/>
    </source>
</evidence>
<dbReference type="PATRIC" id="fig|35623.3.peg.9"/>
<keyword evidence="1" id="KW-0812">Transmembrane</keyword>
<feature type="transmembrane region" description="Helical" evidence="1">
    <location>
        <begin position="46"/>
        <end position="68"/>
    </location>
</feature>
<evidence type="ECO:0000256" key="1">
    <source>
        <dbReference type="SAM" id="Phobius"/>
    </source>
</evidence>
<protein>
    <submittedName>
        <fullName evidence="2">Uncharacterized protein</fullName>
    </submittedName>
</protein>
<dbReference type="HOGENOM" id="CLU_1754832_0_0_14"/>
<gene>
    <name evidence="2" type="ORF">Aocu_00090</name>
</gene>
<dbReference type="STRING" id="35623.Aocu_00090"/>
<proteinExistence type="predicted"/>
<accession>A0A061AGJ6</accession>
<organism evidence="2 3">
    <name type="scientific">Acholeplasma oculi</name>
    <dbReference type="NCBI Taxonomy" id="35623"/>
    <lineage>
        <taxon>Bacteria</taxon>
        <taxon>Bacillati</taxon>
        <taxon>Mycoplasmatota</taxon>
        <taxon>Mollicutes</taxon>
        <taxon>Acholeplasmatales</taxon>
        <taxon>Acholeplasmataceae</taxon>
        <taxon>Acholeplasma</taxon>
    </lineage>
</organism>
<keyword evidence="1" id="KW-1133">Transmembrane helix</keyword>
<dbReference type="KEGG" id="aoc:Aocu_00090"/>
<dbReference type="AlphaFoldDB" id="A0A061AGJ6"/>
<dbReference type="RefSeq" id="WP_045748691.1">
    <property type="nucleotide sequence ID" value="NZ_FUZK01000004.1"/>
</dbReference>
<reference evidence="3" key="1">
    <citation type="submission" date="2014-05" db="EMBL/GenBank/DDBJ databases">
        <authorList>
            <person name="Kube M."/>
        </authorList>
    </citation>
    <scope>NUCLEOTIDE SEQUENCE [LARGE SCALE GENOMIC DNA]</scope>
</reference>
<keyword evidence="1" id="KW-0472">Membrane</keyword>
<keyword evidence="3" id="KW-1185">Reference proteome</keyword>